<dbReference type="Proteomes" id="UP000887580">
    <property type="component" value="Unplaced"/>
</dbReference>
<accession>A0AC35G5X9</accession>
<evidence type="ECO:0000313" key="1">
    <source>
        <dbReference type="Proteomes" id="UP000887580"/>
    </source>
</evidence>
<name>A0AC35G5X9_9BILA</name>
<sequence length="384" mass="44956">MERYQHVIHRAKRDARSELSSDEWNKKQFAQIFPELYFSENIERVSNPSVEDFERDYKMAGIPAILTDCIDHWPAMKEWTIEKLTTRFRNQSMKVGEDDDGSSVRLKLKYFAKYMKENDDDCPLNVFDSSFCEKHKLRELLADYLPLKYFSHDFYQCADSSRTPPNRWFIIGPKRSGTGIHVDPMGTSAWNALISGVKMWCLFHPKTPDYLVKPKSTEKEKGKHPDEAITWFTTVYNRVISNDWPKQYPPIVGLQLPGEVMFVPSGWWHVVLNIQDTIAVTENFCDESNFERCVKKAYTSRPAFLEHWIEKLRIHHPIFYEQNQDIIHRVQKPISYADSSSSTSSDSGDDGDQELDEENFFQVTHKRKVLPTDEVPEVRRARVN</sequence>
<evidence type="ECO:0000313" key="2">
    <source>
        <dbReference type="WBParaSite" id="PS1159_v2.g24341.t1"/>
    </source>
</evidence>
<dbReference type="WBParaSite" id="PS1159_v2.g24341.t1">
    <property type="protein sequence ID" value="PS1159_v2.g24341.t1"/>
    <property type="gene ID" value="PS1159_v2.g24341"/>
</dbReference>
<reference evidence="2" key="1">
    <citation type="submission" date="2022-11" db="UniProtKB">
        <authorList>
            <consortium name="WormBaseParasite"/>
        </authorList>
    </citation>
    <scope>IDENTIFICATION</scope>
</reference>
<organism evidence="1 2">
    <name type="scientific">Panagrolaimus sp. PS1159</name>
    <dbReference type="NCBI Taxonomy" id="55785"/>
    <lineage>
        <taxon>Eukaryota</taxon>
        <taxon>Metazoa</taxon>
        <taxon>Ecdysozoa</taxon>
        <taxon>Nematoda</taxon>
        <taxon>Chromadorea</taxon>
        <taxon>Rhabditida</taxon>
        <taxon>Tylenchina</taxon>
        <taxon>Panagrolaimomorpha</taxon>
        <taxon>Panagrolaimoidea</taxon>
        <taxon>Panagrolaimidae</taxon>
        <taxon>Panagrolaimus</taxon>
    </lineage>
</organism>
<protein>
    <submittedName>
        <fullName evidence="2">JmjC domain-containing protein</fullName>
    </submittedName>
</protein>
<proteinExistence type="predicted"/>